<name>T1AGN3_9ZZZZ</name>
<dbReference type="InterPro" id="IPR027417">
    <property type="entry name" value="P-loop_NTPase"/>
</dbReference>
<protein>
    <submittedName>
        <fullName evidence="3">AAA family ATPase</fullName>
    </submittedName>
</protein>
<dbReference type="EMBL" id="AUZX01008476">
    <property type="protein sequence ID" value="EQD55808.1"/>
    <property type="molecule type" value="Genomic_DNA"/>
</dbReference>
<reference evidence="3" key="1">
    <citation type="submission" date="2013-08" db="EMBL/GenBank/DDBJ databases">
        <authorList>
            <person name="Mendez C."/>
            <person name="Richter M."/>
            <person name="Ferrer M."/>
            <person name="Sanchez J."/>
        </authorList>
    </citation>
    <scope>NUCLEOTIDE SEQUENCE</scope>
</reference>
<dbReference type="SUPFAM" id="SSF52540">
    <property type="entry name" value="P-loop containing nucleoside triphosphate hydrolases"/>
    <property type="match status" value="1"/>
</dbReference>
<organism evidence="3">
    <name type="scientific">mine drainage metagenome</name>
    <dbReference type="NCBI Taxonomy" id="410659"/>
    <lineage>
        <taxon>unclassified sequences</taxon>
        <taxon>metagenomes</taxon>
        <taxon>ecological metagenomes</taxon>
    </lineage>
</organism>
<feature type="non-terminal residue" evidence="3">
    <location>
        <position position="400"/>
    </location>
</feature>
<sequence length="400" mass="44329">MVGMNNPILHPRFALHHLTDALKDTPVVLIHGPRQCGKTTLARVVGDESGYSYISFDDDILRASVKADPVGFVADLPDKVVLDEVQRVPELFTALKVAVDRDRRPGRFILTGSANVLLVPKLADSLAGRMEILRLHPLAQSELAARRPDFLDALFGKGFKINQQVRLGKDLAERIAAGGYPAALARPSSRRRVTWYRDYIETLVQRDVRDLARIRSLDVLPRLLTLAAGQTARLLNLADLASPFQLSRPTIRDYVTLLAHVFLLEELPPWHNNRLSRLVKTPKLHLGDTGLACALLGVDAAALWADRTLLGQLLETFIFQELRRHASWQDGLITFYHFRDKEGTEVDIVLEGSGQRVAGVEVKAAATVTASDFRGLRKLKESTGERFAGGVVLYDGEVTT</sequence>
<dbReference type="Gene3D" id="3.40.50.300">
    <property type="entry name" value="P-loop containing nucleotide triphosphate hydrolases"/>
    <property type="match status" value="1"/>
</dbReference>
<comment type="caution">
    <text evidence="3">The sequence shown here is derived from an EMBL/GenBank/DDBJ whole genome shotgun (WGS) entry which is preliminary data.</text>
</comment>
<evidence type="ECO:0000313" key="3">
    <source>
        <dbReference type="EMBL" id="EQD55808.1"/>
    </source>
</evidence>
<dbReference type="PANTHER" id="PTHR43566:SF2">
    <property type="entry name" value="DUF4143 DOMAIN-CONTAINING PROTEIN"/>
    <property type="match status" value="1"/>
</dbReference>
<dbReference type="Pfam" id="PF13635">
    <property type="entry name" value="DUF4143"/>
    <property type="match status" value="1"/>
</dbReference>
<evidence type="ECO:0000259" key="1">
    <source>
        <dbReference type="Pfam" id="PF13173"/>
    </source>
</evidence>
<accession>T1AGN3</accession>
<dbReference type="AlphaFoldDB" id="T1AGN3"/>
<dbReference type="InterPro" id="IPR041682">
    <property type="entry name" value="AAA_14"/>
</dbReference>
<dbReference type="InterPro" id="IPR025420">
    <property type="entry name" value="DUF4143"/>
</dbReference>
<feature type="domain" description="DUF4143" evidence="2">
    <location>
        <begin position="205"/>
        <end position="364"/>
    </location>
</feature>
<gene>
    <name evidence="3" type="ORF">B1A_11792</name>
</gene>
<dbReference type="Pfam" id="PF13173">
    <property type="entry name" value="AAA_14"/>
    <property type="match status" value="1"/>
</dbReference>
<evidence type="ECO:0000259" key="2">
    <source>
        <dbReference type="Pfam" id="PF13635"/>
    </source>
</evidence>
<dbReference type="PANTHER" id="PTHR43566">
    <property type="entry name" value="CONSERVED PROTEIN"/>
    <property type="match status" value="1"/>
</dbReference>
<reference evidence="3" key="2">
    <citation type="journal article" date="2014" name="ISME J.">
        <title>Microbial stratification in low pH oxic and suboxic macroscopic growths along an acid mine drainage.</title>
        <authorList>
            <person name="Mendez-Garcia C."/>
            <person name="Mesa V."/>
            <person name="Sprenger R.R."/>
            <person name="Richter M."/>
            <person name="Diez M.S."/>
            <person name="Solano J."/>
            <person name="Bargiela R."/>
            <person name="Golyshina O.V."/>
            <person name="Manteca A."/>
            <person name="Ramos J.L."/>
            <person name="Gallego J.R."/>
            <person name="Llorente I."/>
            <person name="Martins Dos Santos V.A."/>
            <person name="Jensen O.N."/>
            <person name="Pelaez A.I."/>
            <person name="Sanchez J."/>
            <person name="Ferrer M."/>
        </authorList>
    </citation>
    <scope>NUCLEOTIDE SEQUENCE</scope>
</reference>
<proteinExistence type="predicted"/>
<feature type="domain" description="AAA" evidence="1">
    <location>
        <begin position="25"/>
        <end position="143"/>
    </location>
</feature>